<dbReference type="SUPFAM" id="SSF54909">
    <property type="entry name" value="Dimeric alpha+beta barrel"/>
    <property type="match status" value="1"/>
</dbReference>
<organism evidence="2 3">
    <name type="scientific">Caulobacter vibrioides</name>
    <name type="common">Caulobacter crescentus</name>
    <dbReference type="NCBI Taxonomy" id="155892"/>
    <lineage>
        <taxon>Bacteria</taxon>
        <taxon>Pseudomonadati</taxon>
        <taxon>Pseudomonadota</taxon>
        <taxon>Alphaproteobacteria</taxon>
        <taxon>Caulobacterales</taxon>
        <taxon>Caulobacteraceae</taxon>
        <taxon>Caulobacter</taxon>
    </lineage>
</organism>
<dbReference type="EMBL" id="NCDQ01000169">
    <property type="protein sequence ID" value="OYX02817.1"/>
    <property type="molecule type" value="Genomic_DNA"/>
</dbReference>
<comment type="caution">
    <text evidence="2">The sequence shown here is derived from an EMBL/GenBank/DDBJ whole genome shotgun (WGS) entry which is preliminary data.</text>
</comment>
<evidence type="ECO:0000259" key="1">
    <source>
        <dbReference type="Pfam" id="PF11695"/>
    </source>
</evidence>
<evidence type="ECO:0000313" key="3">
    <source>
        <dbReference type="Proteomes" id="UP000215616"/>
    </source>
</evidence>
<dbReference type="InterPro" id="IPR011008">
    <property type="entry name" value="Dimeric_a/b-barrel"/>
</dbReference>
<name>A0A258D4U8_CAUVI</name>
<feature type="domain" description="DUF3291" evidence="1">
    <location>
        <begin position="7"/>
        <end position="143"/>
    </location>
</feature>
<dbReference type="AlphaFoldDB" id="A0A258D4U8"/>
<proteinExistence type="predicted"/>
<dbReference type="Pfam" id="PF11695">
    <property type="entry name" value="DUF3291"/>
    <property type="match status" value="1"/>
</dbReference>
<accession>A0A258D4U8</accession>
<dbReference type="Proteomes" id="UP000215616">
    <property type="component" value="Unassembled WGS sequence"/>
</dbReference>
<reference evidence="2 3" key="1">
    <citation type="submission" date="2017-03" db="EMBL/GenBank/DDBJ databases">
        <title>Lifting the veil on microbial sulfur biogeochemistry in mining wastewaters.</title>
        <authorList>
            <person name="Kantor R.S."/>
            <person name="Colenbrander Nelson T."/>
            <person name="Marshall S."/>
            <person name="Bennett D."/>
            <person name="Apte S."/>
            <person name="Camacho D."/>
            <person name="Thomas B.C."/>
            <person name="Warren L.A."/>
            <person name="Banfield J.F."/>
        </authorList>
    </citation>
    <scope>NUCLEOTIDE SEQUENCE [LARGE SCALE GENOMIC DNA]</scope>
    <source>
        <strain evidence="2">32-67-7</strain>
    </source>
</reference>
<gene>
    <name evidence="2" type="ORF">B7Z12_11290</name>
</gene>
<dbReference type="InterPro" id="IPR021708">
    <property type="entry name" value="DUF3291"/>
</dbReference>
<protein>
    <recommendedName>
        <fullName evidence="1">DUF3291 domain-containing protein</fullName>
    </recommendedName>
</protein>
<evidence type="ECO:0000313" key="2">
    <source>
        <dbReference type="EMBL" id="OYX02817.1"/>
    </source>
</evidence>
<sequence>MSAKFHLAQVNVGRLKAPIDHPMIKDFADNLDRINALAEDSPGYVWRLTGYGNNATDLAIGNDPLFIPNLSVWEDIPSLGAFVYRSGHVEIMRRRREWFEPMDVYMALWWIPAGHTPTVEEALETLAHLEAHGPTPAAFTFKTPFPAPSGEAVEPELDECA</sequence>